<dbReference type="CDD" id="cd11576">
    <property type="entry name" value="GH99_GH71_like_2"/>
    <property type="match status" value="1"/>
</dbReference>
<sequence>MNKRMKLLLIIVVALLCSVSQAEGKKRYDSYKGLVMAGYQGWFNASGDGAGRGFYHYQGKQGFKPGSCSVDFWPEVSEYEKTYPTRFRMANGDTARVFSSHDESTVNTHFKWMKQYGLDGVFMQRFVSEIKNPKGKKHFNKVLSSAMKASTKYDRAICVMYDLSGMHPGDEQVVLNDIDELTKEYDLKKRKQVPGYLFHNGAPLVTLWGVGFNDKRAYGLSEVETMVKGLKARGFSVMLGVPTYWRELKNDAVRDAKLHELITSCDIIMPWFVGRYNETSYEKFKAILSPDIAWCKEKKVDYVPLCFPGFSWKNMQGEGSLFIPRNKGAFLWKQYAGAIAAGSEMLYVAMFDEIDEGTAIFKCATEVPVGASQFVPVEEGLKSDHYLWLTGEAKAMLNKKKKYSEMLPERR</sequence>
<reference evidence="3" key="1">
    <citation type="submission" date="2016-10" db="EMBL/GenBank/DDBJ databases">
        <authorList>
            <person name="Varghese N."/>
            <person name="Submissions S."/>
        </authorList>
    </citation>
    <scope>NUCLEOTIDE SEQUENCE [LARGE SCALE GENOMIC DNA]</scope>
    <source>
        <strain evidence="3">NLAE-zl-C57</strain>
    </source>
</reference>
<gene>
    <name evidence="2" type="ORF">SAMN05192582_100681</name>
</gene>
<evidence type="ECO:0000256" key="1">
    <source>
        <dbReference type="SAM" id="SignalP"/>
    </source>
</evidence>
<dbReference type="EMBL" id="FNDO01000006">
    <property type="protein sequence ID" value="SDH47295.1"/>
    <property type="molecule type" value="Genomic_DNA"/>
</dbReference>
<dbReference type="AlphaFoldDB" id="A0A1G8CPB9"/>
<feature type="signal peptide" evidence="1">
    <location>
        <begin position="1"/>
        <end position="22"/>
    </location>
</feature>
<name>A0A1G8CPB9_BACOV</name>
<dbReference type="Proteomes" id="UP000181870">
    <property type="component" value="Unassembled WGS sequence"/>
</dbReference>
<evidence type="ECO:0008006" key="4">
    <source>
        <dbReference type="Google" id="ProtNLM"/>
    </source>
</evidence>
<accession>A0A1G8CPB9</accession>
<evidence type="ECO:0000313" key="3">
    <source>
        <dbReference type="Proteomes" id="UP000181870"/>
    </source>
</evidence>
<feature type="chain" id="PRO_5010332409" description="Xylosidase" evidence="1">
    <location>
        <begin position="23"/>
        <end position="411"/>
    </location>
</feature>
<organism evidence="2 3">
    <name type="scientific">Bacteroides ovatus</name>
    <dbReference type="NCBI Taxonomy" id="28116"/>
    <lineage>
        <taxon>Bacteria</taxon>
        <taxon>Pseudomonadati</taxon>
        <taxon>Bacteroidota</taxon>
        <taxon>Bacteroidia</taxon>
        <taxon>Bacteroidales</taxon>
        <taxon>Bacteroidaceae</taxon>
        <taxon>Bacteroides</taxon>
    </lineage>
</organism>
<dbReference type="Gene3D" id="3.20.20.80">
    <property type="entry name" value="Glycosidases"/>
    <property type="match status" value="1"/>
</dbReference>
<dbReference type="RefSeq" id="WP_074636220.1">
    <property type="nucleotide sequence ID" value="NZ_FNDO01000006.1"/>
</dbReference>
<keyword evidence="1" id="KW-0732">Signal</keyword>
<protein>
    <recommendedName>
        <fullName evidence="4">Xylosidase</fullName>
    </recommendedName>
</protein>
<evidence type="ECO:0000313" key="2">
    <source>
        <dbReference type="EMBL" id="SDH47295.1"/>
    </source>
</evidence>
<proteinExistence type="predicted"/>